<proteinExistence type="predicted"/>
<dbReference type="AlphaFoldDB" id="A0A2M7T8S0"/>
<dbReference type="Proteomes" id="UP000230956">
    <property type="component" value="Unassembled WGS sequence"/>
</dbReference>
<accession>A0A2M7T8S0</accession>
<name>A0A2M7T8S0_9ACTN</name>
<dbReference type="EMBL" id="PFNG01000095">
    <property type="protein sequence ID" value="PIZ40310.1"/>
    <property type="molecule type" value="Genomic_DNA"/>
</dbReference>
<dbReference type="PANTHER" id="PTHR34655">
    <property type="entry name" value="CONSERVED WITHIN P. AEROPHILUM"/>
    <property type="match status" value="1"/>
</dbReference>
<dbReference type="SUPFAM" id="SSF75169">
    <property type="entry name" value="DsrEFH-like"/>
    <property type="match status" value="1"/>
</dbReference>
<dbReference type="RefSeq" id="WP_286679336.1">
    <property type="nucleotide sequence ID" value="NZ_MNXI01000145.1"/>
</dbReference>
<sequence length="143" mass="15864">MDTQQKVSKRVSIMCFHDELCQVFNAMMTALSLLRSGSKVTIFFGSRGINAVHKVKINELTCLPDQPKEESEAVMKRMEAMDLPDAGLLLETLYFEGATILACPLNLSVFGMSEADLVQGVKVADPSTYYKDVVMQADMNLTF</sequence>
<evidence type="ECO:0000313" key="1">
    <source>
        <dbReference type="EMBL" id="PIZ40310.1"/>
    </source>
</evidence>
<evidence type="ECO:0008006" key="3">
    <source>
        <dbReference type="Google" id="ProtNLM"/>
    </source>
</evidence>
<dbReference type="InterPro" id="IPR027396">
    <property type="entry name" value="DsrEFH-like"/>
</dbReference>
<protein>
    <recommendedName>
        <fullName evidence="3">Peroxiredoxin family protein</fullName>
    </recommendedName>
</protein>
<comment type="caution">
    <text evidence="1">The sequence shown here is derived from an EMBL/GenBank/DDBJ whole genome shotgun (WGS) entry which is preliminary data.</text>
</comment>
<dbReference type="PANTHER" id="PTHR34655:SF2">
    <property type="entry name" value="PEROXIREDOXIN FAMILY PROTEIN"/>
    <property type="match status" value="1"/>
</dbReference>
<gene>
    <name evidence="1" type="ORF">COY37_04150</name>
</gene>
<organism evidence="1 2">
    <name type="scientific">Candidatus Aquicultor secundus</name>
    <dbReference type="NCBI Taxonomy" id="1973895"/>
    <lineage>
        <taxon>Bacteria</taxon>
        <taxon>Bacillati</taxon>
        <taxon>Actinomycetota</taxon>
        <taxon>Candidatus Aquicultoria</taxon>
        <taxon>Candidatus Aquicultorales</taxon>
        <taxon>Candidatus Aquicultoraceae</taxon>
        <taxon>Candidatus Aquicultor</taxon>
    </lineage>
</organism>
<dbReference type="Gene3D" id="3.40.1260.10">
    <property type="entry name" value="DsrEFH-like"/>
    <property type="match status" value="1"/>
</dbReference>
<reference evidence="2" key="1">
    <citation type="submission" date="2017-09" db="EMBL/GenBank/DDBJ databases">
        <title>Depth-based differentiation of microbial function through sediment-hosted aquifers and enrichment of novel symbionts in the deep terrestrial subsurface.</title>
        <authorList>
            <person name="Probst A.J."/>
            <person name="Ladd B."/>
            <person name="Jarett J.K."/>
            <person name="Geller-Mcgrath D.E."/>
            <person name="Sieber C.M.K."/>
            <person name="Emerson J.B."/>
            <person name="Anantharaman K."/>
            <person name="Thomas B.C."/>
            <person name="Malmstrom R."/>
            <person name="Stieglmeier M."/>
            <person name="Klingl A."/>
            <person name="Woyke T."/>
            <person name="Ryan C.M."/>
            <person name="Banfield J.F."/>
        </authorList>
    </citation>
    <scope>NUCLEOTIDE SEQUENCE [LARGE SCALE GENOMIC DNA]</scope>
</reference>
<evidence type="ECO:0000313" key="2">
    <source>
        <dbReference type="Proteomes" id="UP000230956"/>
    </source>
</evidence>